<comment type="caution">
    <text evidence="3">The sequence shown here is derived from an EMBL/GenBank/DDBJ whole genome shotgun (WGS) entry which is preliminary data.</text>
</comment>
<protein>
    <submittedName>
        <fullName evidence="3">Uncharacterized protein</fullName>
    </submittedName>
</protein>
<proteinExistence type="predicted"/>
<keyword evidence="2" id="KW-0812">Transmembrane</keyword>
<keyword evidence="2" id="KW-1133">Transmembrane helix</keyword>
<evidence type="ECO:0000313" key="3">
    <source>
        <dbReference type="EMBL" id="MBY0758783.1"/>
    </source>
</evidence>
<keyword evidence="4" id="KW-1185">Reference proteome</keyword>
<evidence type="ECO:0000256" key="2">
    <source>
        <dbReference type="SAM" id="Phobius"/>
    </source>
</evidence>
<feature type="transmembrane region" description="Helical" evidence="2">
    <location>
        <begin position="128"/>
        <end position="145"/>
    </location>
</feature>
<sequence>MVNAVWEYGILFYVIGVMCILGVFSKLIVQFTLRRLVREAGRMGKSLHPLMKLVRAKFEHTCMISDKVQNVRAFVDKYMFEYKVLGIKLHSWRQIEKASAWASLIIGGIGAARGYFENAGLETIGQYAVAGAAGAVLLFALRMVTDEGYQLEAAKNYMVDFLENTYARRYERINQRQEQETAEEKSVGEELQAVKEAVEEELPKEEIFADPQPEIVLEETVQEQPKMKYTKKQQKGRQKEVQKETQKEEVESELISLMKEEEKKQEKTKQSEEKKRDEQMIREILAEFLA</sequence>
<accession>A0ABS7L6T6</accession>
<dbReference type="EMBL" id="VIRV01000007">
    <property type="protein sequence ID" value="MBY0758783.1"/>
    <property type="molecule type" value="Genomic_DNA"/>
</dbReference>
<dbReference type="Proteomes" id="UP000779049">
    <property type="component" value="Unassembled WGS sequence"/>
</dbReference>
<evidence type="ECO:0000256" key="1">
    <source>
        <dbReference type="SAM" id="MobiDB-lite"/>
    </source>
</evidence>
<keyword evidence="2" id="KW-0472">Membrane</keyword>
<feature type="transmembrane region" description="Helical" evidence="2">
    <location>
        <begin position="6"/>
        <end position="29"/>
    </location>
</feature>
<gene>
    <name evidence="3" type="ORF">FLB61_06745</name>
</gene>
<reference evidence="3 4" key="1">
    <citation type="journal article" date="2020" name="New Microbes New Infect">
        <title>Sellimonas caecigallum sp. nov., description and genome sequence of a new member of the Sellimonas genus isolated from the cecum of feral chicken.</title>
        <authorList>
            <person name="Wongkuna S."/>
            <person name="Ghimire S."/>
            <person name="Antony L."/>
            <person name="Chankhamhaengdecha S."/>
            <person name="Janvilisri T."/>
            <person name="Scaria J."/>
        </authorList>
    </citation>
    <scope>NUCLEOTIDE SEQUENCE [LARGE SCALE GENOMIC DNA]</scope>
    <source>
        <strain evidence="3 4">SW451</strain>
    </source>
</reference>
<organism evidence="3 4">
    <name type="scientific">Sellimonas caecigallum</name>
    <dbReference type="NCBI Taxonomy" id="2592333"/>
    <lineage>
        <taxon>Bacteria</taxon>
        <taxon>Bacillati</taxon>
        <taxon>Bacillota</taxon>
        <taxon>Clostridia</taxon>
        <taxon>Lachnospirales</taxon>
        <taxon>Lachnospiraceae</taxon>
        <taxon>Sellimonas</taxon>
    </lineage>
</organism>
<dbReference type="RefSeq" id="WP_087203423.1">
    <property type="nucleotide sequence ID" value="NZ_CP173660.1"/>
</dbReference>
<evidence type="ECO:0000313" key="4">
    <source>
        <dbReference type="Proteomes" id="UP000779049"/>
    </source>
</evidence>
<name>A0ABS7L6T6_9FIRM</name>
<feature type="compositionally biased region" description="Basic and acidic residues" evidence="1">
    <location>
        <begin position="237"/>
        <end position="249"/>
    </location>
</feature>
<feature type="transmembrane region" description="Helical" evidence="2">
    <location>
        <begin position="98"/>
        <end position="116"/>
    </location>
</feature>
<feature type="compositionally biased region" description="Basic and acidic residues" evidence="1">
    <location>
        <begin position="258"/>
        <end position="278"/>
    </location>
</feature>
<feature type="region of interest" description="Disordered" evidence="1">
    <location>
        <begin position="219"/>
        <end position="278"/>
    </location>
</feature>